<dbReference type="InterPro" id="IPR031316">
    <property type="entry name" value="FlgM_C"/>
</dbReference>
<keyword evidence="10" id="KW-0966">Cell projection</keyword>
<evidence type="ECO:0000256" key="6">
    <source>
        <dbReference type="ARBA" id="ARBA00023163"/>
    </source>
</evidence>
<evidence type="ECO:0000313" key="10">
    <source>
        <dbReference type="EMBL" id="MDH0146412.1"/>
    </source>
</evidence>
<evidence type="ECO:0000256" key="3">
    <source>
        <dbReference type="ARBA" id="ARBA00022491"/>
    </source>
</evidence>
<organism evidence="10 11">
    <name type="scientific">Stutzerimonas stutzeri</name>
    <name type="common">Pseudomonas stutzeri</name>
    <dbReference type="NCBI Taxonomy" id="316"/>
    <lineage>
        <taxon>Bacteria</taxon>
        <taxon>Pseudomonadati</taxon>
        <taxon>Pseudomonadota</taxon>
        <taxon>Gammaproteobacteria</taxon>
        <taxon>Pseudomonadales</taxon>
        <taxon>Pseudomonadaceae</taxon>
        <taxon>Stutzerimonas</taxon>
    </lineage>
</organism>
<accession>A0A0H3YP17</accession>
<reference evidence="10" key="1">
    <citation type="submission" date="2022-09" db="EMBL/GenBank/DDBJ databases">
        <title>Intensive care unit water sources are persistently colonized with multi-drug resistant bacteria and are the site of extensive horizontal gene transfer of antibiotic resistance genes.</title>
        <authorList>
            <person name="Diorio-Toth L."/>
        </authorList>
    </citation>
    <scope>NUCLEOTIDE SEQUENCE</scope>
    <source>
        <strain evidence="10">GD04147</strain>
    </source>
</reference>
<dbReference type="NCBIfam" id="TIGR03824">
    <property type="entry name" value="FlgM_jcvi"/>
    <property type="match status" value="1"/>
</dbReference>
<dbReference type="GO" id="GO:0045892">
    <property type="term" value="P:negative regulation of DNA-templated transcription"/>
    <property type="evidence" value="ECO:0007669"/>
    <property type="project" value="InterPro"/>
</dbReference>
<dbReference type="Proteomes" id="UP001158076">
    <property type="component" value="Unassembled WGS sequence"/>
</dbReference>
<dbReference type="AlphaFoldDB" id="A0A0H3YP17"/>
<proteinExistence type="inferred from homology"/>
<keyword evidence="5" id="KW-0805">Transcription regulation</keyword>
<feature type="domain" description="Anti-sigma-28 factor FlgM C-terminal" evidence="9">
    <location>
        <begin position="40"/>
        <end position="83"/>
    </location>
</feature>
<dbReference type="RefSeq" id="WP_014595427.1">
    <property type="nucleotide sequence ID" value="NZ_BCAJ01000003.1"/>
</dbReference>
<evidence type="ECO:0000256" key="4">
    <source>
        <dbReference type="ARBA" id="ARBA00022795"/>
    </source>
</evidence>
<evidence type="ECO:0000256" key="2">
    <source>
        <dbReference type="ARBA" id="ARBA00017823"/>
    </source>
</evidence>
<sequence>MEISRHFKPALTPATEASSTRQPAARPAPESAVRQPESLPLEQMHDALRAMPDIDLERVAAIKQALQRGEISTDPAELAGSMLAYHRGSDA</sequence>
<comment type="function">
    <text evidence="7">Responsible for the coupling of flagellin expression to flagellar assembly by preventing expression of the flagellin genes when a component of the middle class of proteins is defective. It negatively regulates flagellar genes by inhibiting the activity of FliA by directly binding to FliA.</text>
</comment>
<evidence type="ECO:0000256" key="1">
    <source>
        <dbReference type="ARBA" id="ARBA00005322"/>
    </source>
</evidence>
<evidence type="ECO:0000256" key="7">
    <source>
        <dbReference type="ARBA" id="ARBA00024739"/>
    </source>
</evidence>
<name>A0A0H3YP17_STUST</name>
<dbReference type="InterPro" id="IPR035890">
    <property type="entry name" value="Anti-sigma-28_factor_FlgM_sf"/>
</dbReference>
<evidence type="ECO:0000313" key="11">
    <source>
        <dbReference type="Proteomes" id="UP001158076"/>
    </source>
</evidence>
<dbReference type="EMBL" id="JAODZE010000007">
    <property type="protein sequence ID" value="MDH0146412.1"/>
    <property type="molecule type" value="Genomic_DNA"/>
</dbReference>
<keyword evidence="10" id="KW-0282">Flagellum</keyword>
<dbReference type="SUPFAM" id="SSF101498">
    <property type="entry name" value="Anti-sigma factor FlgM"/>
    <property type="match status" value="1"/>
</dbReference>
<evidence type="ECO:0000259" key="9">
    <source>
        <dbReference type="Pfam" id="PF04316"/>
    </source>
</evidence>
<dbReference type="GO" id="GO:0044781">
    <property type="term" value="P:bacterial-type flagellum organization"/>
    <property type="evidence" value="ECO:0007669"/>
    <property type="project" value="UniProtKB-KW"/>
</dbReference>
<keyword evidence="3" id="KW-0678">Repressor</keyword>
<evidence type="ECO:0000256" key="5">
    <source>
        <dbReference type="ARBA" id="ARBA00023015"/>
    </source>
</evidence>
<dbReference type="Pfam" id="PF04316">
    <property type="entry name" value="FlgM"/>
    <property type="match status" value="1"/>
</dbReference>
<evidence type="ECO:0000256" key="8">
    <source>
        <dbReference type="ARBA" id="ARBA00030117"/>
    </source>
</evidence>
<comment type="caution">
    <text evidence="10">The sequence shown here is derived from an EMBL/GenBank/DDBJ whole genome shotgun (WGS) entry which is preliminary data.</text>
</comment>
<dbReference type="InterPro" id="IPR007412">
    <property type="entry name" value="FlgM"/>
</dbReference>
<protein>
    <recommendedName>
        <fullName evidence="2">Negative regulator of flagellin synthesis</fullName>
    </recommendedName>
    <alternativeName>
        <fullName evidence="8">Anti-sigma-28 factor</fullName>
    </alternativeName>
</protein>
<keyword evidence="6" id="KW-0804">Transcription</keyword>
<gene>
    <name evidence="10" type="primary">flgM</name>
    <name evidence="10" type="ORF">N7335_08420</name>
</gene>
<comment type="similarity">
    <text evidence="1">Belongs to the FlgM family.</text>
</comment>
<keyword evidence="4" id="KW-1005">Bacterial flagellum biogenesis</keyword>
<keyword evidence="10" id="KW-0969">Cilium</keyword>